<dbReference type="Proteomes" id="UP001205105">
    <property type="component" value="Unassembled WGS sequence"/>
</dbReference>
<dbReference type="PANTHER" id="PTHR37948:SF1">
    <property type="entry name" value="BLL5189 PROTEIN"/>
    <property type="match status" value="1"/>
</dbReference>
<protein>
    <submittedName>
        <fullName evidence="2">Uncharacterized protein</fullName>
    </submittedName>
</protein>
<name>A0AAD5DH66_9CHLO</name>
<evidence type="ECO:0000256" key="1">
    <source>
        <dbReference type="SAM" id="MobiDB-lite"/>
    </source>
</evidence>
<keyword evidence="3" id="KW-1185">Reference proteome</keyword>
<feature type="compositionally biased region" description="Low complexity" evidence="1">
    <location>
        <begin position="37"/>
        <end position="46"/>
    </location>
</feature>
<comment type="caution">
    <text evidence="2">The sequence shown here is derived from an EMBL/GenBank/DDBJ whole genome shotgun (WGS) entry which is preliminary data.</text>
</comment>
<dbReference type="AlphaFoldDB" id="A0AAD5DH66"/>
<evidence type="ECO:0000313" key="3">
    <source>
        <dbReference type="Proteomes" id="UP001205105"/>
    </source>
</evidence>
<gene>
    <name evidence="2" type="ORF">COHA_008280</name>
</gene>
<accession>A0AAD5DH66</accession>
<proteinExistence type="predicted"/>
<reference evidence="2" key="1">
    <citation type="submission" date="2020-11" db="EMBL/GenBank/DDBJ databases">
        <title>Chlorella ohadii genome sequencing and assembly.</title>
        <authorList>
            <person name="Murik O."/>
            <person name="Treves H."/>
            <person name="Kedem I."/>
            <person name="Shotland Y."/>
            <person name="Kaplan A."/>
        </authorList>
    </citation>
    <scope>NUCLEOTIDE SEQUENCE</scope>
    <source>
        <strain evidence="2">1</strain>
    </source>
</reference>
<organism evidence="2 3">
    <name type="scientific">Chlorella ohadii</name>
    <dbReference type="NCBI Taxonomy" id="2649997"/>
    <lineage>
        <taxon>Eukaryota</taxon>
        <taxon>Viridiplantae</taxon>
        <taxon>Chlorophyta</taxon>
        <taxon>core chlorophytes</taxon>
        <taxon>Trebouxiophyceae</taxon>
        <taxon>Chlorellales</taxon>
        <taxon>Chlorellaceae</taxon>
        <taxon>Chlorella clade</taxon>
        <taxon>Chlorella</taxon>
    </lineage>
</organism>
<dbReference type="PANTHER" id="PTHR37948">
    <property type="entry name" value="ZGC:113208"/>
    <property type="match status" value="1"/>
</dbReference>
<feature type="non-terminal residue" evidence="2">
    <location>
        <position position="232"/>
    </location>
</feature>
<evidence type="ECO:0000313" key="2">
    <source>
        <dbReference type="EMBL" id="KAI7837977.1"/>
    </source>
</evidence>
<sequence length="232" mass="25739">MVPKPSSALEQERAARIASNKRRLAELGLQEARQGLSATAEASTSAKKQRKAPAKVEDKEAPAEPPRRSGRQRREGSYSEATTTEMLARAPAAVEREPLPDYDPPAETPAALRIQPAFDASEGQRDSQGRLVFEDHSDFRPNLTPKQVIRAGSFGGIYFNPVGGKPGILGKRVDVNHEEFPADWFAGLPKKQYAARIYTFSTNKYGVKAGQDQAFWEDKGWIDKQDPRGWFQ</sequence>
<feature type="region of interest" description="Disordered" evidence="1">
    <location>
        <begin position="33"/>
        <end position="108"/>
    </location>
</feature>
<feature type="compositionally biased region" description="Basic and acidic residues" evidence="1">
    <location>
        <begin position="54"/>
        <end position="77"/>
    </location>
</feature>
<dbReference type="EMBL" id="JADXDR010000139">
    <property type="protein sequence ID" value="KAI7837977.1"/>
    <property type="molecule type" value="Genomic_DNA"/>
</dbReference>